<keyword evidence="6 15" id="KW-0349">Heme</keyword>
<evidence type="ECO:0000256" key="8">
    <source>
        <dbReference type="ARBA" id="ARBA00022824"/>
    </source>
</evidence>
<keyword evidence="7 15" id="KW-0479">Metal-binding</keyword>
<dbReference type="GO" id="GO:0005506">
    <property type="term" value="F:iron ion binding"/>
    <property type="evidence" value="ECO:0007669"/>
    <property type="project" value="InterPro"/>
</dbReference>
<dbReference type="GO" id="GO:0016712">
    <property type="term" value="F:oxidoreductase activity, acting on paired donors, with incorporation or reduction of molecular oxygen, reduced flavin or flavoprotein as one donor, and incorporation of one atom of oxygen"/>
    <property type="evidence" value="ECO:0007669"/>
    <property type="project" value="UniProtKB-EC"/>
</dbReference>
<evidence type="ECO:0000256" key="13">
    <source>
        <dbReference type="ARBA" id="ARBA00023136"/>
    </source>
</evidence>
<sequence length="567" mass="65371">MASLAPGGVLGELAAVVLFCLAVMYLWFRHRYSYWSSRGVEGPKPVFPFGNIRDVLTRKTQFFQPYTDNYFRYKHLPYVGMYTFNRPVLSINDLDVAKLVLIKDFEYFQAHGIFSGGTGDPLAGHLFNMHGKEWKDLRAKMSPTFTSGKLKTLYPLVNNIADDAVKYIDLLYSNGEPINFSELYAKYTMEIIGSVGFGIECNGFKNPNSEFYRRGHEYFEPKSMYWTFVRALAFIAPDFYKKLGIKRISNEILNFFFDLVRQTVDYRQNNDYKRNDFMQTLIELKNGQVVDEKGKVNYVHGFPFSMTDVTANAMLYMFAGYETSATTGNFAVYELALNPHIQQKARQEINRVLAKYNGEYTFEAQNEMEYINMILDETMRKYPPMRALFRRCTREYKVPNTDLTIEKGTMVFLPVQAYQMDPEIFPEPEKFDPERFSKENKAKLHPCQWMPFGEGPRMCLGLRQGYIQSKMALVKILPKYELRINEKSPVPMKIKASSYACAADGDVWINLKEIRHQAEAADFSCSKAIFVRVGPAVVEADLAQRTRRVPLRPNARAPPKRGHGPNV</sequence>
<dbReference type="InterPro" id="IPR036396">
    <property type="entry name" value="Cyt_P450_sf"/>
</dbReference>
<evidence type="ECO:0000256" key="10">
    <source>
        <dbReference type="ARBA" id="ARBA00023002"/>
    </source>
</evidence>
<dbReference type="PANTHER" id="PTHR24292:SF54">
    <property type="entry name" value="CYP9F3-RELATED"/>
    <property type="match status" value="1"/>
</dbReference>
<keyword evidence="17" id="KW-1133">Transmembrane helix</keyword>
<name>A0A4C1ZV72_EUMVA</name>
<keyword evidence="9" id="KW-0492">Microsome</keyword>
<feature type="binding site" description="axial binding residue" evidence="15">
    <location>
        <position position="459"/>
    </location>
    <ligand>
        <name>heme</name>
        <dbReference type="ChEBI" id="CHEBI:30413"/>
    </ligand>
    <ligandPart>
        <name>Fe</name>
        <dbReference type="ChEBI" id="CHEBI:18248"/>
    </ligandPart>
</feature>
<proteinExistence type="inferred from homology"/>
<dbReference type="GO" id="GO:0005789">
    <property type="term" value="C:endoplasmic reticulum membrane"/>
    <property type="evidence" value="ECO:0007669"/>
    <property type="project" value="UniProtKB-SubCell"/>
</dbReference>
<dbReference type="STRING" id="151549.A0A4C1ZV72"/>
<dbReference type="InterPro" id="IPR050476">
    <property type="entry name" value="Insect_CytP450_Detox"/>
</dbReference>
<keyword evidence="12 16" id="KW-0503">Monooxygenase</keyword>
<keyword evidence="13 17" id="KW-0472">Membrane</keyword>
<dbReference type="EC" id="1.14.14.1" evidence="5"/>
<evidence type="ECO:0000256" key="5">
    <source>
        <dbReference type="ARBA" id="ARBA00012109"/>
    </source>
</evidence>
<dbReference type="PRINTS" id="PR00463">
    <property type="entry name" value="EP450I"/>
</dbReference>
<dbReference type="SUPFAM" id="SSF48264">
    <property type="entry name" value="Cytochrome P450"/>
    <property type="match status" value="1"/>
</dbReference>
<evidence type="ECO:0000256" key="17">
    <source>
        <dbReference type="SAM" id="Phobius"/>
    </source>
</evidence>
<keyword evidence="19" id="KW-1185">Reference proteome</keyword>
<organism evidence="18 19">
    <name type="scientific">Eumeta variegata</name>
    <name type="common">Bagworm moth</name>
    <name type="synonym">Eumeta japonica</name>
    <dbReference type="NCBI Taxonomy" id="151549"/>
    <lineage>
        <taxon>Eukaryota</taxon>
        <taxon>Metazoa</taxon>
        <taxon>Ecdysozoa</taxon>
        <taxon>Arthropoda</taxon>
        <taxon>Hexapoda</taxon>
        <taxon>Insecta</taxon>
        <taxon>Pterygota</taxon>
        <taxon>Neoptera</taxon>
        <taxon>Endopterygota</taxon>
        <taxon>Lepidoptera</taxon>
        <taxon>Glossata</taxon>
        <taxon>Ditrysia</taxon>
        <taxon>Tineoidea</taxon>
        <taxon>Psychidae</taxon>
        <taxon>Oiketicinae</taxon>
        <taxon>Eumeta</taxon>
    </lineage>
</organism>
<dbReference type="Pfam" id="PF00067">
    <property type="entry name" value="p450"/>
    <property type="match status" value="1"/>
</dbReference>
<evidence type="ECO:0000256" key="7">
    <source>
        <dbReference type="ARBA" id="ARBA00022723"/>
    </source>
</evidence>
<dbReference type="PANTHER" id="PTHR24292">
    <property type="entry name" value="CYTOCHROME P450"/>
    <property type="match status" value="1"/>
</dbReference>
<evidence type="ECO:0000256" key="1">
    <source>
        <dbReference type="ARBA" id="ARBA00001971"/>
    </source>
</evidence>
<dbReference type="GO" id="GO:0020037">
    <property type="term" value="F:heme binding"/>
    <property type="evidence" value="ECO:0007669"/>
    <property type="project" value="InterPro"/>
</dbReference>
<keyword evidence="8" id="KW-0256">Endoplasmic reticulum</keyword>
<evidence type="ECO:0000256" key="11">
    <source>
        <dbReference type="ARBA" id="ARBA00023004"/>
    </source>
</evidence>
<gene>
    <name evidence="18" type="primary">Cyp6a14</name>
    <name evidence="18" type="ORF">EVAR_62156_1</name>
</gene>
<protein>
    <recommendedName>
        <fullName evidence="5">unspecific monooxygenase</fullName>
        <ecNumber evidence="5">1.14.14.1</ecNumber>
    </recommendedName>
</protein>
<evidence type="ECO:0000256" key="2">
    <source>
        <dbReference type="ARBA" id="ARBA00004174"/>
    </source>
</evidence>
<accession>A0A4C1ZV72</accession>
<comment type="subcellular location">
    <subcellularLocation>
        <location evidence="3">Endoplasmic reticulum membrane</location>
        <topology evidence="3">Peripheral membrane protein</topology>
    </subcellularLocation>
    <subcellularLocation>
        <location evidence="2">Microsome membrane</location>
        <topology evidence="2">Peripheral membrane protein</topology>
    </subcellularLocation>
</comment>
<dbReference type="EMBL" id="BGZK01002183">
    <property type="protein sequence ID" value="GBP91578.1"/>
    <property type="molecule type" value="Genomic_DNA"/>
</dbReference>
<evidence type="ECO:0000256" key="3">
    <source>
        <dbReference type="ARBA" id="ARBA00004406"/>
    </source>
</evidence>
<keyword evidence="17" id="KW-0812">Transmembrane</keyword>
<evidence type="ECO:0000256" key="9">
    <source>
        <dbReference type="ARBA" id="ARBA00022848"/>
    </source>
</evidence>
<evidence type="ECO:0000256" key="4">
    <source>
        <dbReference type="ARBA" id="ARBA00010617"/>
    </source>
</evidence>
<evidence type="ECO:0000256" key="15">
    <source>
        <dbReference type="PIRSR" id="PIRSR602401-1"/>
    </source>
</evidence>
<evidence type="ECO:0000256" key="12">
    <source>
        <dbReference type="ARBA" id="ARBA00023033"/>
    </source>
</evidence>
<dbReference type="PROSITE" id="PS00086">
    <property type="entry name" value="CYTOCHROME_P450"/>
    <property type="match status" value="1"/>
</dbReference>
<evidence type="ECO:0000313" key="18">
    <source>
        <dbReference type="EMBL" id="GBP91578.1"/>
    </source>
</evidence>
<comment type="similarity">
    <text evidence="4 16">Belongs to the cytochrome P450 family.</text>
</comment>
<feature type="transmembrane region" description="Helical" evidence="17">
    <location>
        <begin position="6"/>
        <end position="28"/>
    </location>
</feature>
<evidence type="ECO:0000256" key="14">
    <source>
        <dbReference type="ARBA" id="ARBA00047827"/>
    </source>
</evidence>
<comment type="caution">
    <text evidence="18">The sequence shown here is derived from an EMBL/GenBank/DDBJ whole genome shotgun (WGS) entry which is preliminary data.</text>
</comment>
<keyword evidence="11 15" id="KW-0408">Iron</keyword>
<evidence type="ECO:0000256" key="6">
    <source>
        <dbReference type="ARBA" id="ARBA00022617"/>
    </source>
</evidence>
<dbReference type="FunFam" id="1.10.630.10:FF:000042">
    <property type="entry name" value="Cytochrome P450"/>
    <property type="match status" value="1"/>
</dbReference>
<keyword evidence="10 16" id="KW-0560">Oxidoreductase</keyword>
<dbReference type="Gene3D" id="1.10.630.10">
    <property type="entry name" value="Cytochrome P450"/>
    <property type="match status" value="1"/>
</dbReference>
<dbReference type="InterPro" id="IPR001128">
    <property type="entry name" value="Cyt_P450"/>
</dbReference>
<dbReference type="InterPro" id="IPR002401">
    <property type="entry name" value="Cyt_P450_E_grp-I"/>
</dbReference>
<dbReference type="OrthoDB" id="2789670at2759"/>
<dbReference type="CDD" id="cd11056">
    <property type="entry name" value="CYP6-like"/>
    <property type="match status" value="1"/>
</dbReference>
<dbReference type="AlphaFoldDB" id="A0A4C1ZV72"/>
<reference evidence="18 19" key="1">
    <citation type="journal article" date="2019" name="Commun. Biol.">
        <title>The bagworm genome reveals a unique fibroin gene that provides high tensile strength.</title>
        <authorList>
            <person name="Kono N."/>
            <person name="Nakamura H."/>
            <person name="Ohtoshi R."/>
            <person name="Tomita M."/>
            <person name="Numata K."/>
            <person name="Arakawa K."/>
        </authorList>
    </citation>
    <scope>NUCLEOTIDE SEQUENCE [LARGE SCALE GENOMIC DNA]</scope>
</reference>
<dbReference type="InterPro" id="IPR017972">
    <property type="entry name" value="Cyt_P450_CS"/>
</dbReference>
<dbReference type="Proteomes" id="UP000299102">
    <property type="component" value="Unassembled WGS sequence"/>
</dbReference>
<evidence type="ECO:0000256" key="16">
    <source>
        <dbReference type="RuleBase" id="RU000461"/>
    </source>
</evidence>
<dbReference type="PRINTS" id="PR00385">
    <property type="entry name" value="P450"/>
</dbReference>
<comment type="cofactor">
    <cofactor evidence="1 15">
        <name>heme</name>
        <dbReference type="ChEBI" id="CHEBI:30413"/>
    </cofactor>
</comment>
<comment type="catalytic activity">
    <reaction evidence="14">
        <text>an organic molecule + reduced [NADPH--hemoprotein reductase] + O2 = an alcohol + oxidized [NADPH--hemoprotein reductase] + H2O + H(+)</text>
        <dbReference type="Rhea" id="RHEA:17149"/>
        <dbReference type="Rhea" id="RHEA-COMP:11964"/>
        <dbReference type="Rhea" id="RHEA-COMP:11965"/>
        <dbReference type="ChEBI" id="CHEBI:15377"/>
        <dbReference type="ChEBI" id="CHEBI:15378"/>
        <dbReference type="ChEBI" id="CHEBI:15379"/>
        <dbReference type="ChEBI" id="CHEBI:30879"/>
        <dbReference type="ChEBI" id="CHEBI:57618"/>
        <dbReference type="ChEBI" id="CHEBI:58210"/>
        <dbReference type="ChEBI" id="CHEBI:142491"/>
        <dbReference type="EC" id="1.14.14.1"/>
    </reaction>
</comment>
<evidence type="ECO:0000313" key="19">
    <source>
        <dbReference type="Proteomes" id="UP000299102"/>
    </source>
</evidence>